<dbReference type="InParanoid" id="A0A482XCZ3"/>
<dbReference type="PIRSF" id="PIRSF007764">
    <property type="entry name" value="Sld5"/>
    <property type="match status" value="1"/>
</dbReference>
<comment type="subcellular location">
    <subcellularLocation>
        <location evidence="1 6">Nucleus</location>
    </subcellularLocation>
</comment>
<comment type="caution">
    <text evidence="9">The sequence shown here is derived from an EMBL/GenBank/DDBJ whole genome shotgun (WGS) entry which is preliminary data.</text>
</comment>
<dbReference type="PANTHER" id="PTHR21206:SF0">
    <property type="entry name" value="DNA REPLICATION COMPLEX GINS PROTEIN SLD5"/>
    <property type="match status" value="1"/>
</dbReference>
<gene>
    <name evidence="9" type="ORF">LSTR_LSTR008096</name>
</gene>
<dbReference type="InterPro" id="IPR036224">
    <property type="entry name" value="GINS_bundle-like_dom_sf"/>
</dbReference>
<dbReference type="GO" id="GO:0000727">
    <property type="term" value="P:double-strand break repair via break-induced replication"/>
    <property type="evidence" value="ECO:0007669"/>
    <property type="project" value="TreeGrafter"/>
</dbReference>
<comment type="function">
    <text evidence="6">The GINS complex plays an essential role in the initiation of DNA replication.</text>
</comment>
<dbReference type="OrthoDB" id="338231at2759"/>
<dbReference type="InterPro" id="IPR008591">
    <property type="entry name" value="GINS_Sld5"/>
</dbReference>
<accession>A0A482XCZ3</accession>
<feature type="domain" description="DNA replication complex GINS protein SLD5 C-terminal" evidence="8">
    <location>
        <begin position="155"/>
        <end position="211"/>
    </location>
</feature>
<dbReference type="Gene3D" id="3.40.5.60">
    <property type="match status" value="1"/>
</dbReference>
<reference evidence="9 10" key="1">
    <citation type="journal article" date="2017" name="Gigascience">
        <title>Genome sequence of the small brown planthopper, Laodelphax striatellus.</title>
        <authorList>
            <person name="Zhu J."/>
            <person name="Jiang F."/>
            <person name="Wang X."/>
            <person name="Yang P."/>
            <person name="Bao Y."/>
            <person name="Zhao W."/>
            <person name="Wang W."/>
            <person name="Lu H."/>
            <person name="Wang Q."/>
            <person name="Cui N."/>
            <person name="Li J."/>
            <person name="Chen X."/>
            <person name="Luo L."/>
            <person name="Yu J."/>
            <person name="Kang L."/>
            <person name="Cui F."/>
        </authorList>
    </citation>
    <scope>NUCLEOTIDE SEQUENCE [LARGE SCALE GENOMIC DNA]</scope>
    <source>
        <strain evidence="9">Lst14</strain>
    </source>
</reference>
<evidence type="ECO:0000259" key="8">
    <source>
        <dbReference type="Pfam" id="PF16922"/>
    </source>
</evidence>
<dbReference type="Pfam" id="PF16922">
    <property type="entry name" value="SLD5_C"/>
    <property type="match status" value="1"/>
</dbReference>
<dbReference type="InterPro" id="IPR038749">
    <property type="entry name" value="Sld5_GINS_A"/>
</dbReference>
<dbReference type="PANTHER" id="PTHR21206">
    <property type="entry name" value="SLD5 PROTEIN"/>
    <property type="match status" value="1"/>
</dbReference>
<dbReference type="Proteomes" id="UP000291343">
    <property type="component" value="Unassembled WGS sequence"/>
</dbReference>
<feature type="domain" description="GINS subunit" evidence="7">
    <location>
        <begin position="70"/>
        <end position="134"/>
    </location>
</feature>
<dbReference type="Pfam" id="PF05916">
    <property type="entry name" value="Sld5"/>
    <property type="match status" value="1"/>
</dbReference>
<sequence>MLWEEDGAGADDDVLSPDELVGLLTEGWMNERLSPELMNHLGEYADCMMEQVSQMEENLQQLEKSDIRRGIHRFELQRMQFLLNNYLRTRVDKIEMNAVKVLEEDDAIGGCLLSDGERKFANEYVKHCNKLLSSVTSKIPAYAGEFKLQDAMLEPDLDTPVFIKVKKESTVLIPDYGEGREEEVVLEEDTQHILPYQCVFHLLKNGDIQLI</sequence>
<evidence type="ECO:0000256" key="6">
    <source>
        <dbReference type="PIRNR" id="PIRNR007764"/>
    </source>
</evidence>
<dbReference type="SUPFAM" id="SSF158573">
    <property type="entry name" value="GINS helical bundle-like"/>
    <property type="match status" value="1"/>
</dbReference>
<evidence type="ECO:0000313" key="10">
    <source>
        <dbReference type="Proteomes" id="UP000291343"/>
    </source>
</evidence>
<keyword evidence="5 6" id="KW-0539">Nucleus</keyword>
<dbReference type="SMR" id="A0A482XCZ3"/>
<dbReference type="CDD" id="cd11711">
    <property type="entry name" value="GINS_A_Sld5"/>
    <property type="match status" value="1"/>
</dbReference>
<dbReference type="InterPro" id="IPR031633">
    <property type="entry name" value="SLD5_C"/>
</dbReference>
<dbReference type="AlphaFoldDB" id="A0A482XCZ3"/>
<evidence type="ECO:0000256" key="4">
    <source>
        <dbReference type="ARBA" id="ARBA00022705"/>
    </source>
</evidence>
<name>A0A482XCZ3_LAOST</name>
<dbReference type="GO" id="GO:0006261">
    <property type="term" value="P:DNA-templated DNA replication"/>
    <property type="evidence" value="ECO:0007669"/>
    <property type="project" value="InterPro"/>
</dbReference>
<evidence type="ECO:0000256" key="3">
    <source>
        <dbReference type="ARBA" id="ARBA00014804"/>
    </source>
</evidence>
<comment type="similarity">
    <text evidence="2 6">Belongs to the GINS4/SLD5 family.</text>
</comment>
<evidence type="ECO:0000259" key="7">
    <source>
        <dbReference type="Pfam" id="PF05916"/>
    </source>
</evidence>
<dbReference type="FunCoup" id="A0A482XCZ3">
    <property type="interactions" value="1157"/>
</dbReference>
<organism evidence="9 10">
    <name type="scientific">Laodelphax striatellus</name>
    <name type="common">Small brown planthopper</name>
    <name type="synonym">Delphax striatella</name>
    <dbReference type="NCBI Taxonomy" id="195883"/>
    <lineage>
        <taxon>Eukaryota</taxon>
        <taxon>Metazoa</taxon>
        <taxon>Ecdysozoa</taxon>
        <taxon>Arthropoda</taxon>
        <taxon>Hexapoda</taxon>
        <taxon>Insecta</taxon>
        <taxon>Pterygota</taxon>
        <taxon>Neoptera</taxon>
        <taxon>Paraneoptera</taxon>
        <taxon>Hemiptera</taxon>
        <taxon>Auchenorrhyncha</taxon>
        <taxon>Fulgoroidea</taxon>
        <taxon>Delphacidae</taxon>
        <taxon>Criomorphinae</taxon>
        <taxon>Laodelphax</taxon>
    </lineage>
</organism>
<evidence type="ECO:0000256" key="5">
    <source>
        <dbReference type="ARBA" id="ARBA00023242"/>
    </source>
</evidence>
<evidence type="ECO:0000256" key="2">
    <source>
        <dbReference type="ARBA" id="ARBA00008187"/>
    </source>
</evidence>
<dbReference type="Gene3D" id="1.20.58.1030">
    <property type="match status" value="1"/>
</dbReference>
<dbReference type="STRING" id="195883.A0A482XCZ3"/>
<dbReference type="SUPFAM" id="SSF160059">
    <property type="entry name" value="PriA/YqbF domain"/>
    <property type="match status" value="1"/>
</dbReference>
<dbReference type="GO" id="GO:0000811">
    <property type="term" value="C:GINS complex"/>
    <property type="evidence" value="ECO:0007669"/>
    <property type="project" value="UniProtKB-UniRule"/>
</dbReference>
<keyword evidence="10" id="KW-1185">Reference proteome</keyword>
<proteinExistence type="inferred from homology"/>
<evidence type="ECO:0000313" key="9">
    <source>
        <dbReference type="EMBL" id="RZF43583.1"/>
    </source>
</evidence>
<dbReference type="InterPro" id="IPR021151">
    <property type="entry name" value="GINS_A"/>
</dbReference>
<evidence type="ECO:0000256" key="1">
    <source>
        <dbReference type="ARBA" id="ARBA00004123"/>
    </source>
</evidence>
<keyword evidence="4 6" id="KW-0235">DNA replication</keyword>
<dbReference type="EMBL" id="QKKF02012624">
    <property type="protein sequence ID" value="RZF43583.1"/>
    <property type="molecule type" value="Genomic_DNA"/>
</dbReference>
<dbReference type="CDD" id="cd21692">
    <property type="entry name" value="GINS_B_Sld5"/>
    <property type="match status" value="1"/>
</dbReference>
<protein>
    <recommendedName>
        <fullName evidence="3 6">DNA replication complex GINS protein SLD5</fullName>
    </recommendedName>
</protein>